<dbReference type="Proteomes" id="UP000053105">
    <property type="component" value="Unassembled WGS sequence"/>
</dbReference>
<dbReference type="AlphaFoldDB" id="A0A0M8ZNQ5"/>
<gene>
    <name evidence="2" type="ORF">WN51_07602</name>
</gene>
<sequence>MNVRNERNSRLEEESDKFNGKEMMPLADQLLYSQKETFMRNFLFISFIAQEITTFLKNETVFHLQYLPKNCRILEFEVTRCWNLLNSSHSNCETVPRAFRNFFDNQIRRDSCIIAILIITLSMAAETSSICLNNKRQWITELYLKLGPSIDSQREIANFVKVLKKTLLRKHIAFSAPEMHLNPRLKLDQSSKIVSDDENVITVNVERYKEEQGRCRNEEEQETKKNEDETTNEDWTITKVLADRMKDSRRIPYANNQPVHNSSDTFVGGQPTVSQ</sequence>
<protein>
    <submittedName>
        <fullName evidence="2">Uncharacterized protein</fullName>
    </submittedName>
</protein>
<keyword evidence="3" id="KW-1185">Reference proteome</keyword>
<evidence type="ECO:0000313" key="3">
    <source>
        <dbReference type="Proteomes" id="UP000053105"/>
    </source>
</evidence>
<reference evidence="2 3" key="1">
    <citation type="submission" date="2015-07" db="EMBL/GenBank/DDBJ databases">
        <title>The genome of Melipona quadrifasciata.</title>
        <authorList>
            <person name="Pan H."/>
            <person name="Kapheim K."/>
        </authorList>
    </citation>
    <scope>NUCLEOTIDE SEQUENCE [LARGE SCALE GENOMIC DNA]</scope>
    <source>
        <strain evidence="2">0111107301</strain>
        <tissue evidence="2">Whole body</tissue>
    </source>
</reference>
<name>A0A0M8ZNQ5_9HYME</name>
<evidence type="ECO:0000313" key="2">
    <source>
        <dbReference type="EMBL" id="KOX67985.1"/>
    </source>
</evidence>
<feature type="region of interest" description="Disordered" evidence="1">
    <location>
        <begin position="209"/>
        <end position="275"/>
    </location>
</feature>
<proteinExistence type="predicted"/>
<feature type="compositionally biased region" description="Basic and acidic residues" evidence="1">
    <location>
        <begin position="209"/>
        <end position="228"/>
    </location>
</feature>
<accession>A0A0M8ZNQ5</accession>
<organism evidence="2 3">
    <name type="scientific">Melipona quadrifasciata</name>
    <dbReference type="NCBI Taxonomy" id="166423"/>
    <lineage>
        <taxon>Eukaryota</taxon>
        <taxon>Metazoa</taxon>
        <taxon>Ecdysozoa</taxon>
        <taxon>Arthropoda</taxon>
        <taxon>Hexapoda</taxon>
        <taxon>Insecta</taxon>
        <taxon>Pterygota</taxon>
        <taxon>Neoptera</taxon>
        <taxon>Endopterygota</taxon>
        <taxon>Hymenoptera</taxon>
        <taxon>Apocrita</taxon>
        <taxon>Aculeata</taxon>
        <taxon>Apoidea</taxon>
        <taxon>Anthophila</taxon>
        <taxon>Apidae</taxon>
        <taxon>Melipona</taxon>
    </lineage>
</organism>
<feature type="compositionally biased region" description="Basic and acidic residues" evidence="1">
    <location>
        <begin position="241"/>
        <end position="250"/>
    </location>
</feature>
<feature type="compositionally biased region" description="Polar residues" evidence="1">
    <location>
        <begin position="254"/>
        <end position="275"/>
    </location>
</feature>
<evidence type="ECO:0000256" key="1">
    <source>
        <dbReference type="SAM" id="MobiDB-lite"/>
    </source>
</evidence>
<dbReference type="EMBL" id="KQ435960">
    <property type="protein sequence ID" value="KOX67985.1"/>
    <property type="molecule type" value="Genomic_DNA"/>
</dbReference>